<reference evidence="5" key="2">
    <citation type="submission" date="2025-09" db="UniProtKB">
        <authorList>
            <consortium name="Ensembl"/>
        </authorList>
    </citation>
    <scope>IDENTIFICATION</scope>
</reference>
<dbReference type="InterPro" id="IPR002018">
    <property type="entry name" value="CarbesteraseB"/>
</dbReference>
<dbReference type="Gene3D" id="3.40.50.1820">
    <property type="entry name" value="alpha/beta hydrolase"/>
    <property type="match status" value="1"/>
</dbReference>
<protein>
    <recommendedName>
        <fullName evidence="4">Carboxylesterase type B domain-containing protein</fullName>
    </recommendedName>
</protein>
<dbReference type="PANTHER" id="PTHR11559">
    <property type="entry name" value="CARBOXYLESTERASE"/>
    <property type="match status" value="1"/>
</dbReference>
<dbReference type="Pfam" id="PF00135">
    <property type="entry name" value="COesterase"/>
    <property type="match status" value="1"/>
</dbReference>
<reference evidence="5" key="1">
    <citation type="submission" date="2025-08" db="UniProtKB">
        <authorList>
            <consortium name="Ensembl"/>
        </authorList>
    </citation>
    <scope>IDENTIFICATION</scope>
</reference>
<organism evidence="5 6">
    <name type="scientific">Oryzias melastigma</name>
    <name type="common">Marine medaka</name>
    <dbReference type="NCBI Taxonomy" id="30732"/>
    <lineage>
        <taxon>Eukaryota</taxon>
        <taxon>Metazoa</taxon>
        <taxon>Chordata</taxon>
        <taxon>Craniata</taxon>
        <taxon>Vertebrata</taxon>
        <taxon>Euteleostomi</taxon>
        <taxon>Actinopterygii</taxon>
        <taxon>Neopterygii</taxon>
        <taxon>Teleostei</taxon>
        <taxon>Neoteleostei</taxon>
        <taxon>Acanthomorphata</taxon>
        <taxon>Ovalentaria</taxon>
        <taxon>Atherinomorphae</taxon>
        <taxon>Beloniformes</taxon>
        <taxon>Adrianichthyidae</taxon>
        <taxon>Oryziinae</taxon>
        <taxon>Oryzias</taxon>
    </lineage>
</organism>
<evidence type="ECO:0000313" key="6">
    <source>
        <dbReference type="Proteomes" id="UP000261560"/>
    </source>
</evidence>
<dbReference type="PROSITE" id="PS00941">
    <property type="entry name" value="CARBOXYLESTERASE_B_2"/>
    <property type="match status" value="1"/>
</dbReference>
<dbReference type="InterPro" id="IPR050309">
    <property type="entry name" value="Type-B_Carboxylest/Lipase"/>
</dbReference>
<accession>A0A3B3D490</accession>
<feature type="domain" description="Carboxylesterase type B" evidence="4">
    <location>
        <begin position="41"/>
        <end position="349"/>
    </location>
</feature>
<dbReference type="PaxDb" id="30732-ENSOMEP00000024274"/>
<keyword evidence="3" id="KW-0732">Signal</keyword>
<feature type="signal peptide" evidence="3">
    <location>
        <begin position="1"/>
        <end position="33"/>
    </location>
</feature>
<comment type="similarity">
    <text evidence="1">Belongs to the type-B carboxylesterase/lipase family.</text>
</comment>
<sequence>CPAPFDLLANPSHRWLMLGSVLVLLVWFRSGVSERTPSVTSVSVPGHGMLKGVSVETTVGSDRRTVIQFLGVPYARPPIGMLRFEAAQPADWRGTWDASKPRCVQPGDGESSGSSEDCLYLNVFTPAARRGRVPVLVFFFNPSANESPGLLDGSALAATGNIVVVTASYRTAALGFLRASGLSGNYGLTDQEAVLRWVNAHISLMGGDNSRVTVGAEQGGADILSLHLLSRPAPLFQRMMLMVSSGRRTRTRTRAERRALDLAQELGCTTSDSTDEELLSCLRTAPVQVLNAAQTKVRPSADRGSSLLVTRDPFQFWSPVHEAVSPSSPLHRVDLLLGTSEADGLISRARRIKVRGRRRCSVVLRTLRSRDRFCSGVRGSAGSGRRQHALLPGSEPRAGRSQRKPAAEGGGGLSGPQPFSGRIQPVLQSAQQRHQVGGGRREAEVTKIRLWEREVPLLNPNIPAVTCNQGSF</sequence>
<dbReference type="Proteomes" id="UP000261560">
    <property type="component" value="Unplaced"/>
</dbReference>
<feature type="region of interest" description="Disordered" evidence="2">
    <location>
        <begin position="376"/>
        <end position="422"/>
    </location>
</feature>
<dbReference type="InterPro" id="IPR029058">
    <property type="entry name" value="AB_hydrolase_fold"/>
</dbReference>
<keyword evidence="6" id="KW-1185">Reference proteome</keyword>
<dbReference type="SUPFAM" id="SSF53474">
    <property type="entry name" value="alpha/beta-Hydrolases"/>
    <property type="match status" value="1"/>
</dbReference>
<name>A0A3B3D490_ORYME</name>
<evidence type="ECO:0000313" key="5">
    <source>
        <dbReference type="Ensembl" id="ENSOMEP00000024274.1"/>
    </source>
</evidence>
<proteinExistence type="inferred from homology"/>
<dbReference type="InterPro" id="IPR019819">
    <property type="entry name" value="Carboxylesterase_B_CS"/>
</dbReference>
<dbReference type="Ensembl" id="ENSOMET00000010166.1">
    <property type="protein sequence ID" value="ENSOMEP00000024274.1"/>
    <property type="gene ID" value="ENSOMEG00000004785.1"/>
</dbReference>
<dbReference type="STRING" id="30732.ENSOMEP00000024274"/>
<evidence type="ECO:0000256" key="2">
    <source>
        <dbReference type="SAM" id="MobiDB-lite"/>
    </source>
</evidence>
<evidence type="ECO:0000259" key="4">
    <source>
        <dbReference type="Pfam" id="PF00135"/>
    </source>
</evidence>
<feature type="chain" id="PRO_5017268444" description="Carboxylesterase type B domain-containing protein" evidence="3">
    <location>
        <begin position="34"/>
        <end position="472"/>
    </location>
</feature>
<evidence type="ECO:0000256" key="3">
    <source>
        <dbReference type="SAM" id="SignalP"/>
    </source>
</evidence>
<evidence type="ECO:0000256" key="1">
    <source>
        <dbReference type="ARBA" id="ARBA00005964"/>
    </source>
</evidence>
<dbReference type="AlphaFoldDB" id="A0A3B3D490"/>
<dbReference type="GeneTree" id="ENSGT00940000168460"/>